<dbReference type="AlphaFoldDB" id="A0A948W748"/>
<protein>
    <submittedName>
        <fullName evidence="1">CsgG/HfaB family protein</fullName>
    </submittedName>
</protein>
<dbReference type="EMBL" id="JAHJDP010000087">
    <property type="protein sequence ID" value="MBU2692214.1"/>
    <property type="molecule type" value="Genomic_DNA"/>
</dbReference>
<gene>
    <name evidence="1" type="ORF">KJ970_14930</name>
</gene>
<name>A0A948W748_UNCEI</name>
<proteinExistence type="predicted"/>
<sequence>MFRYGGETMIPYTNRENGRSTSIAAAAGDMLLLLAIACLLLVPVRPAESQAPVPEDPSLVGDSKSVCQAFWDQEYDEALKLADKILKTEESIPVKVGVYKCTACTYVAKGELPNAMKSIESMLQLDPSARYSPDYLYPPPVLDLYHTVRESLYAGSMDIKTIAIGDFEDNSVFVDKDGKYDYSKLRLALVHTVMADLAQATSLKIVDRQRTETILKEIELGQSGFTDPEEAVRAGKLLGAQTFIFGQYMILNKNTVRIDARVVHTATGEVILTHSTTGDFSGDPEKFLALERDLVMGLAEGIEKILLLGEAPMECRSLAASYFDGKTKTIGKRKKYVESKFLTAEALELEDRGDLKQARTVWHSVVELDPENDVARARVRSLDALL</sequence>
<reference evidence="1" key="1">
    <citation type="submission" date="2021-05" db="EMBL/GenBank/DDBJ databases">
        <title>Energy efficiency and biological interactions define the core microbiome of deep oligotrophic groundwater.</title>
        <authorList>
            <person name="Mehrshad M."/>
            <person name="Lopez-Fernandez M."/>
            <person name="Bell E."/>
            <person name="Bernier-Latmani R."/>
            <person name="Bertilsson S."/>
            <person name="Dopson M."/>
        </authorList>
    </citation>
    <scope>NUCLEOTIDE SEQUENCE</scope>
    <source>
        <strain evidence="1">Modern_marine.mb.64</strain>
    </source>
</reference>
<dbReference type="Gene3D" id="3.40.50.10610">
    <property type="entry name" value="ABC-type transport auxiliary lipoprotein component"/>
    <property type="match status" value="1"/>
</dbReference>
<dbReference type="SUPFAM" id="SSF48452">
    <property type="entry name" value="TPR-like"/>
    <property type="match status" value="1"/>
</dbReference>
<accession>A0A948W748</accession>
<evidence type="ECO:0000313" key="1">
    <source>
        <dbReference type="EMBL" id="MBU2692214.1"/>
    </source>
</evidence>
<dbReference type="InterPro" id="IPR011990">
    <property type="entry name" value="TPR-like_helical_dom_sf"/>
</dbReference>
<organism evidence="1 2">
    <name type="scientific">Eiseniibacteriota bacterium</name>
    <dbReference type="NCBI Taxonomy" id="2212470"/>
    <lineage>
        <taxon>Bacteria</taxon>
        <taxon>Candidatus Eiseniibacteriota</taxon>
    </lineage>
</organism>
<dbReference type="Proteomes" id="UP000777784">
    <property type="component" value="Unassembled WGS sequence"/>
</dbReference>
<comment type="caution">
    <text evidence="1">The sequence shown here is derived from an EMBL/GenBank/DDBJ whole genome shotgun (WGS) entry which is preliminary data.</text>
</comment>
<evidence type="ECO:0000313" key="2">
    <source>
        <dbReference type="Proteomes" id="UP000777784"/>
    </source>
</evidence>